<feature type="transmembrane region" description="Helical" evidence="6">
    <location>
        <begin position="143"/>
        <end position="165"/>
    </location>
</feature>
<dbReference type="AlphaFoldDB" id="A0A4R0RD80"/>
<dbReference type="PANTHER" id="PTHR28293">
    <property type="entry name" value="NUCLEAR RIM PROTEIN 1"/>
    <property type="match status" value="1"/>
</dbReference>
<dbReference type="GO" id="GO:0012505">
    <property type="term" value="C:endomembrane system"/>
    <property type="evidence" value="ECO:0007669"/>
    <property type="project" value="UniProtKB-SubCell"/>
</dbReference>
<keyword evidence="4 6" id="KW-0472">Membrane</keyword>
<evidence type="ECO:0000256" key="2">
    <source>
        <dbReference type="ARBA" id="ARBA00022692"/>
    </source>
</evidence>
<dbReference type="PANTHER" id="PTHR28293:SF1">
    <property type="entry name" value="NUCLEAR RIM PROTEIN 1"/>
    <property type="match status" value="1"/>
</dbReference>
<feature type="transmembrane region" description="Helical" evidence="6">
    <location>
        <begin position="311"/>
        <end position="331"/>
    </location>
</feature>
<comment type="caution">
    <text evidence="7">The sequence shown here is derived from an EMBL/GenBank/DDBJ whole genome shotgun (WGS) entry which is preliminary data.</text>
</comment>
<evidence type="ECO:0000256" key="3">
    <source>
        <dbReference type="ARBA" id="ARBA00022989"/>
    </source>
</evidence>
<gene>
    <name evidence="7" type="ORF">EIP91_001921</name>
</gene>
<reference evidence="7 8" key="1">
    <citation type="submission" date="2018-11" db="EMBL/GenBank/DDBJ databases">
        <title>Genome assembly of Steccherinum ochraceum LE-BIN_3174, the white-rot fungus of the Steccherinaceae family (The Residual Polyporoid clade, Polyporales, Basidiomycota).</title>
        <authorList>
            <person name="Fedorova T.V."/>
            <person name="Glazunova O.A."/>
            <person name="Landesman E.O."/>
            <person name="Moiseenko K.V."/>
            <person name="Psurtseva N.V."/>
            <person name="Savinova O.S."/>
            <person name="Shakhova N.V."/>
            <person name="Tyazhelova T.V."/>
            <person name="Vasina D.V."/>
        </authorList>
    </citation>
    <scope>NUCLEOTIDE SEQUENCE [LARGE SCALE GENOMIC DNA]</scope>
    <source>
        <strain evidence="7 8">LE-BIN_3174</strain>
    </source>
</reference>
<feature type="transmembrane region" description="Helical" evidence="6">
    <location>
        <begin position="245"/>
        <end position="265"/>
    </location>
</feature>
<keyword evidence="3 6" id="KW-1133">Transmembrane helix</keyword>
<dbReference type="Proteomes" id="UP000292702">
    <property type="component" value="Unassembled WGS sequence"/>
</dbReference>
<evidence type="ECO:0008006" key="9">
    <source>
        <dbReference type="Google" id="ProtNLM"/>
    </source>
</evidence>
<accession>A0A4R0RD80</accession>
<feature type="region of interest" description="Disordered" evidence="5">
    <location>
        <begin position="1"/>
        <end position="107"/>
    </location>
</feature>
<evidence type="ECO:0000256" key="6">
    <source>
        <dbReference type="SAM" id="Phobius"/>
    </source>
</evidence>
<evidence type="ECO:0000313" key="7">
    <source>
        <dbReference type="EMBL" id="TCD66021.1"/>
    </source>
</evidence>
<dbReference type="GO" id="GO:0007096">
    <property type="term" value="P:regulation of exit from mitosis"/>
    <property type="evidence" value="ECO:0007669"/>
    <property type="project" value="TreeGrafter"/>
</dbReference>
<dbReference type="InterPro" id="IPR018819">
    <property type="entry name" value="Nur1/Mug154"/>
</dbReference>
<keyword evidence="2 6" id="KW-0812">Transmembrane</keyword>
<dbReference type="STRING" id="92696.A0A4R0RD80"/>
<feature type="transmembrane region" description="Helical" evidence="6">
    <location>
        <begin position="185"/>
        <end position="208"/>
    </location>
</feature>
<organism evidence="7 8">
    <name type="scientific">Steccherinum ochraceum</name>
    <dbReference type="NCBI Taxonomy" id="92696"/>
    <lineage>
        <taxon>Eukaryota</taxon>
        <taxon>Fungi</taxon>
        <taxon>Dikarya</taxon>
        <taxon>Basidiomycota</taxon>
        <taxon>Agaricomycotina</taxon>
        <taxon>Agaricomycetes</taxon>
        <taxon>Polyporales</taxon>
        <taxon>Steccherinaceae</taxon>
        <taxon>Steccherinum</taxon>
    </lineage>
</organism>
<feature type="compositionally biased region" description="Polar residues" evidence="5">
    <location>
        <begin position="7"/>
        <end position="37"/>
    </location>
</feature>
<keyword evidence="8" id="KW-1185">Reference proteome</keyword>
<dbReference type="Pfam" id="PF10332">
    <property type="entry name" value="DUF2418"/>
    <property type="match status" value="1"/>
</dbReference>
<feature type="compositionally biased region" description="Low complexity" evidence="5">
    <location>
        <begin position="51"/>
        <end position="65"/>
    </location>
</feature>
<dbReference type="GO" id="GO:0043007">
    <property type="term" value="P:maintenance of rDNA"/>
    <property type="evidence" value="ECO:0007669"/>
    <property type="project" value="TreeGrafter"/>
</dbReference>
<sequence length="402" mass="45112">MSLRRFAQTNNAATGSPRTSHSSAQASPSTPVKNANGQAAPRTPRTQLVYPISPLTSPSLSASTPFDWEAARSRKPPPYASPLANKRPRGQNGSPNGGSKNGSSKRVVRKKTLIEKIQSIPSSIIFEIQMFPNNIPLPTPKNAAWLVGGFLHFLFLCVRISQIRSVPEADLGWEDLYRERESEPWFDWTVPMTFLLMSAAIANTFYLFSRTRLYQLNLATDPVSSPHASFIPRHVPTNTHTPTPLFLTVFKGLWRAFVVSVRFLLNLSPPKDRQLSSNGAGTMEKVQQLEVWTPGEFELVLFAIYSPVHGLLWTVLTGANWVVIGVIMGVVGMQLRAMTRSYEALVKDRSIISREVMHEYDQNFVYPRINPIRRDACVQTHQAEVFNIWEDQPRRQSRASGI</sequence>
<name>A0A4R0RD80_9APHY</name>
<evidence type="ECO:0000256" key="4">
    <source>
        <dbReference type="ARBA" id="ARBA00023136"/>
    </source>
</evidence>
<dbReference type="OrthoDB" id="3363151at2759"/>
<dbReference type="EMBL" id="RWJN01000153">
    <property type="protein sequence ID" value="TCD66021.1"/>
    <property type="molecule type" value="Genomic_DNA"/>
</dbReference>
<proteinExistence type="predicted"/>
<evidence type="ECO:0000256" key="1">
    <source>
        <dbReference type="ARBA" id="ARBA00004127"/>
    </source>
</evidence>
<protein>
    <recommendedName>
        <fullName evidence="9">Nuclear rim protein 1</fullName>
    </recommendedName>
</protein>
<evidence type="ECO:0000313" key="8">
    <source>
        <dbReference type="Proteomes" id="UP000292702"/>
    </source>
</evidence>
<evidence type="ECO:0000256" key="5">
    <source>
        <dbReference type="SAM" id="MobiDB-lite"/>
    </source>
</evidence>
<comment type="subcellular location">
    <subcellularLocation>
        <location evidence="1">Endomembrane system</location>
        <topology evidence="1">Multi-pass membrane protein</topology>
    </subcellularLocation>
</comment>